<feature type="region of interest" description="Disordered" evidence="2">
    <location>
        <begin position="1"/>
        <end position="87"/>
    </location>
</feature>
<sequence length="601" mass="68174">MADSEAGPSGVRPKRTGLKRKIKEPLNDAELERLLYDSDDDLDSFATESGDEDSDYYPDDDEMEASVQPSILDDSDEDSNDNPILQPTPAVQNVQVAAGLATPQAVAQPHNKDKMAVFKSSADTWMGDVEDTNLFYFWKFLNENQKHTDDFEDTDLQLTIQEEQIQESDSNNQERQTYPEYNQNSQLVEMGHQDDVIEIITLEQPEPDREAEIALFTEIAKAKEVLGLTDENYKVNSSLLNLIDDNDLNLTAEDLDLGIFSSTSLLKNNSPDTFSSLCDEKENNQSSQKAQTLNKIDNPTSSIQENREKAIEPRSQEADKILENGNNNYDMNLTAEDLDLDIISSSPFLENNSPPTAILSLGNEKENNQSSQEAQPTNEIDNPASSIQKNREDAIEPRSQETDKTLEHENNYISAAETLEKSPEITKENMPNVPTPFKKQLLYQKIGNNTKLEKKEKCLEEKEKRKKARLEKEQQKRILKEQNAMGRRKKGKATKITAVSSDSDTETEKKVVSTDFEIDVGDYVIVKYNEAHFPGCVTNILCEKQSKEYTVKAMESSGQNWRWPAKEDVLNYQRKDVIIKIEKPKIINKRGFYAVPELKDF</sequence>
<dbReference type="AlphaFoldDB" id="A0A9N9MIV7"/>
<keyword evidence="4" id="KW-1185">Reference proteome</keyword>
<evidence type="ECO:0000256" key="1">
    <source>
        <dbReference type="SAM" id="Coils"/>
    </source>
</evidence>
<reference evidence="3" key="1">
    <citation type="submission" date="2022-01" db="EMBL/GenBank/DDBJ databases">
        <authorList>
            <person name="King R."/>
        </authorList>
    </citation>
    <scope>NUCLEOTIDE SEQUENCE</scope>
</reference>
<feature type="compositionally biased region" description="Polar residues" evidence="2">
    <location>
        <begin position="346"/>
        <end position="355"/>
    </location>
</feature>
<dbReference type="Proteomes" id="UP001152799">
    <property type="component" value="Chromosome 14"/>
</dbReference>
<proteinExistence type="predicted"/>
<organism evidence="3 4">
    <name type="scientific">Ceutorhynchus assimilis</name>
    <name type="common">cabbage seed weevil</name>
    <dbReference type="NCBI Taxonomy" id="467358"/>
    <lineage>
        <taxon>Eukaryota</taxon>
        <taxon>Metazoa</taxon>
        <taxon>Ecdysozoa</taxon>
        <taxon>Arthropoda</taxon>
        <taxon>Hexapoda</taxon>
        <taxon>Insecta</taxon>
        <taxon>Pterygota</taxon>
        <taxon>Neoptera</taxon>
        <taxon>Endopterygota</taxon>
        <taxon>Coleoptera</taxon>
        <taxon>Polyphaga</taxon>
        <taxon>Cucujiformia</taxon>
        <taxon>Curculionidae</taxon>
        <taxon>Ceutorhynchinae</taxon>
        <taxon>Ceutorhynchus</taxon>
    </lineage>
</organism>
<feature type="compositionally biased region" description="Polar residues" evidence="2">
    <location>
        <begin position="368"/>
        <end position="388"/>
    </location>
</feature>
<gene>
    <name evidence="3" type="ORF">CEUTPL_LOCUS4375</name>
</gene>
<feature type="compositionally biased region" description="Acidic residues" evidence="2">
    <location>
        <begin position="37"/>
        <end position="64"/>
    </location>
</feature>
<feature type="compositionally biased region" description="Polar residues" evidence="2">
    <location>
        <begin position="284"/>
        <end position="304"/>
    </location>
</feature>
<feature type="region of interest" description="Disordered" evidence="2">
    <location>
        <begin position="277"/>
        <end position="315"/>
    </location>
</feature>
<feature type="compositionally biased region" description="Basic and acidic residues" evidence="2">
    <location>
        <begin position="23"/>
        <end position="36"/>
    </location>
</feature>
<feature type="region of interest" description="Disordered" evidence="2">
    <location>
        <begin position="346"/>
        <end position="409"/>
    </location>
</feature>
<evidence type="ECO:0000313" key="3">
    <source>
        <dbReference type="EMBL" id="CAG9763717.1"/>
    </source>
</evidence>
<feature type="compositionally biased region" description="Basic and acidic residues" evidence="2">
    <location>
        <begin position="305"/>
        <end position="315"/>
    </location>
</feature>
<evidence type="ECO:0000256" key="2">
    <source>
        <dbReference type="SAM" id="MobiDB-lite"/>
    </source>
</evidence>
<evidence type="ECO:0000313" key="4">
    <source>
        <dbReference type="Proteomes" id="UP001152799"/>
    </source>
</evidence>
<dbReference type="EMBL" id="OU892290">
    <property type="protein sequence ID" value="CAG9763717.1"/>
    <property type="molecule type" value="Genomic_DNA"/>
</dbReference>
<protein>
    <submittedName>
        <fullName evidence="3">Uncharacterized protein</fullName>
    </submittedName>
</protein>
<dbReference type="OrthoDB" id="6767591at2759"/>
<name>A0A9N9MIV7_9CUCU</name>
<feature type="coiled-coil region" evidence="1">
    <location>
        <begin position="449"/>
        <end position="485"/>
    </location>
</feature>
<keyword evidence="1" id="KW-0175">Coiled coil</keyword>
<feature type="compositionally biased region" description="Basic and acidic residues" evidence="2">
    <location>
        <begin position="389"/>
        <end position="409"/>
    </location>
</feature>
<accession>A0A9N9MIV7</accession>
<feature type="compositionally biased region" description="Basic residues" evidence="2">
    <location>
        <begin position="12"/>
        <end position="22"/>
    </location>
</feature>